<evidence type="ECO:0000256" key="3">
    <source>
        <dbReference type="SAM" id="Phobius"/>
    </source>
</evidence>
<evidence type="ECO:0000256" key="2">
    <source>
        <dbReference type="ARBA" id="ARBA00022801"/>
    </source>
</evidence>
<protein>
    <recommendedName>
        <fullName evidence="4">Calcineurin-like phosphoesterase domain-containing protein</fullName>
    </recommendedName>
</protein>
<gene>
    <name evidence="5" type="ORF">RRU01S_18_00460</name>
</gene>
<dbReference type="GO" id="GO:0046872">
    <property type="term" value="F:metal ion binding"/>
    <property type="evidence" value="ECO:0007669"/>
    <property type="project" value="UniProtKB-KW"/>
</dbReference>
<sequence>MIRLHVALVNRIKHKGIFMFHLIFGIPWLVVAVRFLQPLPWLWSVKAVIALILLIASQYHLFNRLSSGSVFSPEFFRPLVIAFNVLMGTIILLAFLQIALDIISLVVWPFKGHFPAVPAGVRYAMGLAALGLSAFAVSQAIRVPPLKDIEVAIPGLPPAFDGYQMVQLTDLHISRLFSAEWAKSVVEKTNALNPDLIVITGDLIDGSIQARSGDIAPLANLKARDGVITVAGNHEYFFGYEEWMKYYQGLNMTTLINGHTVLDRNGEKLVIAGVTDLSSSRTPFPQPDIAAALRGAPEQAPIILLDHQPKEAARNAKMGVALQLSGHTHGGMVLGLHKLVARANNGFVSGFYQVGGMQLYVNNGTALWPGFALRLGKPSELTRFTLRRAP</sequence>
<feature type="transmembrane region" description="Helical" evidence="3">
    <location>
        <begin position="41"/>
        <end position="62"/>
    </location>
</feature>
<feature type="transmembrane region" description="Helical" evidence="3">
    <location>
        <begin position="16"/>
        <end position="35"/>
    </location>
</feature>
<organism evidence="5 6">
    <name type="scientific">Agrobacterium rubi TR3 = NBRC 13261</name>
    <dbReference type="NCBI Taxonomy" id="1368415"/>
    <lineage>
        <taxon>Bacteria</taxon>
        <taxon>Pseudomonadati</taxon>
        <taxon>Pseudomonadota</taxon>
        <taxon>Alphaproteobacteria</taxon>
        <taxon>Hyphomicrobiales</taxon>
        <taxon>Rhizobiaceae</taxon>
        <taxon>Rhizobium/Agrobacterium group</taxon>
        <taxon>Agrobacterium</taxon>
    </lineage>
</organism>
<dbReference type="EMBL" id="BBJU01000018">
    <property type="protein sequence ID" value="GAK71591.1"/>
    <property type="molecule type" value="Genomic_DNA"/>
</dbReference>
<evidence type="ECO:0000259" key="4">
    <source>
        <dbReference type="Pfam" id="PF00149"/>
    </source>
</evidence>
<accession>A0A081CY45</accession>
<dbReference type="Proteomes" id="UP000028701">
    <property type="component" value="Unassembled WGS sequence"/>
</dbReference>
<evidence type="ECO:0000313" key="6">
    <source>
        <dbReference type="Proteomes" id="UP000028701"/>
    </source>
</evidence>
<dbReference type="GO" id="GO:0008758">
    <property type="term" value="F:UDP-2,3-diacylglucosamine hydrolase activity"/>
    <property type="evidence" value="ECO:0007669"/>
    <property type="project" value="TreeGrafter"/>
</dbReference>
<feature type="domain" description="Calcineurin-like phosphoesterase" evidence="4">
    <location>
        <begin position="166"/>
        <end position="330"/>
    </location>
</feature>
<proteinExistence type="predicted"/>
<dbReference type="GO" id="GO:0016020">
    <property type="term" value="C:membrane"/>
    <property type="evidence" value="ECO:0007669"/>
    <property type="project" value="GOC"/>
</dbReference>
<dbReference type="CDD" id="cd07385">
    <property type="entry name" value="MPP_YkuE_C"/>
    <property type="match status" value="1"/>
</dbReference>
<keyword evidence="3" id="KW-1133">Transmembrane helix</keyword>
<dbReference type="InterPro" id="IPR029052">
    <property type="entry name" value="Metallo-depent_PP-like"/>
</dbReference>
<comment type="caution">
    <text evidence="5">The sequence shown here is derived from an EMBL/GenBank/DDBJ whole genome shotgun (WGS) entry which is preliminary data.</text>
</comment>
<reference evidence="5 6" key="1">
    <citation type="submission" date="2014-08" db="EMBL/GenBank/DDBJ databases">
        <title>Whole genome shotgun sequence of Rhizobium rubi NBRC 13261.</title>
        <authorList>
            <person name="Katano-Makiyama Y."/>
            <person name="Hosoyama A."/>
            <person name="Hashimoto M."/>
            <person name="Hosoyama Y."/>
            <person name="Noguchi M."/>
            <person name="Tsuchikane K."/>
            <person name="Uohara A."/>
            <person name="Ohji S."/>
            <person name="Ichikawa N."/>
            <person name="Kimura A."/>
            <person name="Yamazoe A."/>
            <person name="Fujita N."/>
        </authorList>
    </citation>
    <scope>NUCLEOTIDE SEQUENCE [LARGE SCALE GENOMIC DNA]</scope>
    <source>
        <strain evidence="5 6">NBRC 13261</strain>
    </source>
</reference>
<feature type="transmembrane region" description="Helical" evidence="3">
    <location>
        <begin position="83"/>
        <end position="108"/>
    </location>
</feature>
<dbReference type="InterPro" id="IPR051158">
    <property type="entry name" value="Metallophosphoesterase_sf"/>
</dbReference>
<evidence type="ECO:0000256" key="1">
    <source>
        <dbReference type="ARBA" id="ARBA00022723"/>
    </source>
</evidence>
<keyword evidence="3" id="KW-0472">Membrane</keyword>
<dbReference type="GO" id="GO:0009245">
    <property type="term" value="P:lipid A biosynthetic process"/>
    <property type="evidence" value="ECO:0007669"/>
    <property type="project" value="TreeGrafter"/>
</dbReference>
<dbReference type="eggNOG" id="COG1408">
    <property type="taxonomic scope" value="Bacteria"/>
</dbReference>
<keyword evidence="1" id="KW-0479">Metal-binding</keyword>
<name>A0A081CY45_9HYPH</name>
<dbReference type="SUPFAM" id="SSF56300">
    <property type="entry name" value="Metallo-dependent phosphatases"/>
    <property type="match status" value="1"/>
</dbReference>
<dbReference type="PANTHER" id="PTHR31302:SF31">
    <property type="entry name" value="PHOSPHODIESTERASE YAEI"/>
    <property type="match status" value="1"/>
</dbReference>
<dbReference type="PANTHER" id="PTHR31302">
    <property type="entry name" value="TRANSMEMBRANE PROTEIN WITH METALLOPHOSPHOESTERASE DOMAIN-RELATED"/>
    <property type="match status" value="1"/>
</dbReference>
<dbReference type="Gene3D" id="3.60.21.10">
    <property type="match status" value="1"/>
</dbReference>
<dbReference type="InterPro" id="IPR004843">
    <property type="entry name" value="Calcineurin-like_PHP"/>
</dbReference>
<dbReference type="AlphaFoldDB" id="A0A081CY45"/>
<evidence type="ECO:0000313" key="5">
    <source>
        <dbReference type="EMBL" id="GAK71591.1"/>
    </source>
</evidence>
<keyword evidence="3" id="KW-0812">Transmembrane</keyword>
<dbReference type="Pfam" id="PF00149">
    <property type="entry name" value="Metallophos"/>
    <property type="match status" value="1"/>
</dbReference>
<keyword evidence="2" id="KW-0378">Hydrolase</keyword>